<accession>E4TXC6</accession>
<dbReference type="EMBL" id="CP002355">
    <property type="protein sequence ID" value="ADR32823.1"/>
    <property type="molecule type" value="Genomic_DNA"/>
</dbReference>
<organism evidence="1 2">
    <name type="scientific">Sulfuricurvum kujiense (strain ATCC BAA-921 / DSM 16994 / JCM 11577 / YK-1)</name>
    <dbReference type="NCBI Taxonomy" id="709032"/>
    <lineage>
        <taxon>Bacteria</taxon>
        <taxon>Pseudomonadati</taxon>
        <taxon>Campylobacterota</taxon>
        <taxon>Epsilonproteobacteria</taxon>
        <taxon>Campylobacterales</taxon>
        <taxon>Sulfurimonadaceae</taxon>
        <taxon>Sulfuricurvum</taxon>
    </lineage>
</organism>
<dbReference type="eggNOG" id="COG0859">
    <property type="taxonomic scope" value="Bacteria"/>
</dbReference>
<proteinExistence type="predicted"/>
<dbReference type="STRING" id="709032.Sulku_0156"/>
<dbReference type="HOGENOM" id="CLU_818073_0_0_7"/>
<sequence length="334" mass="37993">MTISVVSHDAGSSEILCALIREYFDLASWHIFALPQSPMGRLCERYTLPFTPIGDPEQQFRAIQPDLLLFGTGWQEKIERPYVRFCKEHAIMSVAFLDHWSNYRERFGFPEGGWEENLGDFTAVSDQKALSLAEAFNLPNPVGFQNFYLRDTIAQARQKEPHSNNNLLFLSEPTDAVALRTYGDKNYWGFTQYSALEEILKNFHRFECAGLTIRLHPSDNGSGYKKILKAYPHIRVQINDAAVCELSDQLLSAKMIIGFDTMALYIAALLGRPVLSYLPSKNREFLLPLPNDRQVRSLLKIPPKLLTASTLSSDDFGMDFALFIKTIVVKERNV</sequence>
<evidence type="ECO:0000313" key="2">
    <source>
        <dbReference type="Proteomes" id="UP000008721"/>
    </source>
</evidence>
<evidence type="ECO:0000313" key="1">
    <source>
        <dbReference type="EMBL" id="ADR32823.1"/>
    </source>
</evidence>
<reference evidence="1 2" key="1">
    <citation type="journal article" date="2012" name="Stand. Genomic Sci.">
        <title>Complete genome sequence of the sulfur compounds oxidizing chemolithoautotroph Sulfuricurvum kujiense type strain (YK-1(T)).</title>
        <authorList>
            <person name="Han C."/>
            <person name="Kotsyurbenko O."/>
            <person name="Chertkov O."/>
            <person name="Held B."/>
            <person name="Lapidus A."/>
            <person name="Nolan M."/>
            <person name="Lucas S."/>
            <person name="Hammon N."/>
            <person name="Deshpande S."/>
            <person name="Cheng J.F."/>
            <person name="Tapia R."/>
            <person name="Goodwin L.A."/>
            <person name="Pitluck S."/>
            <person name="Liolios K."/>
            <person name="Pagani I."/>
            <person name="Ivanova N."/>
            <person name="Mavromatis K."/>
            <person name="Mikhailova N."/>
            <person name="Pati A."/>
            <person name="Chen A."/>
            <person name="Palaniappan K."/>
            <person name="Land M."/>
            <person name="Hauser L."/>
            <person name="Chang Y.J."/>
            <person name="Jeffries C.D."/>
            <person name="Brambilla E.M."/>
            <person name="Rohde M."/>
            <person name="Spring S."/>
            <person name="Sikorski J."/>
            <person name="Goker M."/>
            <person name="Woyke T."/>
            <person name="Bristow J."/>
            <person name="Eisen J.A."/>
            <person name="Markowitz V."/>
            <person name="Hugenholtz P."/>
            <person name="Kyrpides N.C."/>
            <person name="Klenk H.P."/>
            <person name="Detter J.C."/>
        </authorList>
    </citation>
    <scope>NUCLEOTIDE SEQUENCE [LARGE SCALE GENOMIC DNA]</scope>
    <source>
        <strain evidence="2">ATCC BAA-921 / DSM 16994 / JCM 11577 / YK-1</strain>
    </source>
</reference>
<dbReference type="AlphaFoldDB" id="E4TXC6"/>
<dbReference type="KEGG" id="sku:Sulku_0156"/>
<dbReference type="Proteomes" id="UP000008721">
    <property type="component" value="Chromosome"/>
</dbReference>
<protein>
    <submittedName>
        <fullName evidence="1">Uncharacterized protein</fullName>
    </submittedName>
</protein>
<gene>
    <name evidence="1" type="ordered locus">Sulku_0156</name>
</gene>
<dbReference type="SUPFAM" id="SSF53756">
    <property type="entry name" value="UDP-Glycosyltransferase/glycogen phosphorylase"/>
    <property type="match status" value="1"/>
</dbReference>
<name>E4TXC6_SULKY</name>
<keyword evidence="2" id="KW-1185">Reference proteome</keyword>